<protein>
    <submittedName>
        <fullName evidence="3">DUF3616 domain-containing protein</fullName>
    </submittedName>
</protein>
<dbReference type="Gene3D" id="2.60.40.10">
    <property type="entry name" value="Immunoglobulins"/>
    <property type="match status" value="1"/>
</dbReference>
<keyword evidence="4" id="KW-1185">Reference proteome</keyword>
<dbReference type="SUPFAM" id="SSF49265">
    <property type="entry name" value="Fibronectin type III"/>
    <property type="match status" value="1"/>
</dbReference>
<dbReference type="RefSeq" id="WP_270027760.1">
    <property type="nucleotide sequence ID" value="NZ_JAPDDP010000052.1"/>
</dbReference>
<dbReference type="Pfam" id="PF12275">
    <property type="entry name" value="DUF3616"/>
    <property type="match status" value="1"/>
</dbReference>
<comment type="caution">
    <text evidence="3">The sequence shown here is derived from an EMBL/GenBank/DDBJ whole genome shotgun (WGS) entry which is preliminary data.</text>
</comment>
<feature type="chain" id="PRO_5040872080" evidence="1">
    <location>
        <begin position="31"/>
        <end position="1439"/>
    </location>
</feature>
<sequence>MSHPSARRRALSLAVALAVGALASASPAHADPVKAGPAVPDELAVLTIGGALPPLDVGRSATDEIAVYRYATGDGAYRGRLQYPAVAAEGVTPLTKNNYTAIAPMREHALKRSADGRFLTFTANALPFNSQVFINQRSHVAVHVGADGSSSRLPLGYENTGNFSAVTVDGTRDWFHNSGELYTIVPGETENTRIGISALREISPAIDLVDGALQFTTGTGVYRLEGGLPTTGSIATTPPRTQLIDLSGSVDSAFVDTDTTPGVDTAYVSRYRRGLYKYTLSGGQWTQRGNLKGDFNYVTARAVAGVVEVYTSSVDGMRVLKVVDTAESGAALATTDAETIAYAPDKRRFTGLTFAPGNGFPADATPYPATPPRLYPATEAVEAFAGRTTTLTVDVADPNTPSSELTLTARSTNPDGLPDDAITVTGTGTRRTVTFEPTVAGGSYVTLTLTAGGEQTTREILVSVFPEPPDPTSHYYENLVDISAAVDLGGDLFLGMSDEVNALTLFKKGENGAGLESFQAGLPGGEADLEGAVRNGDTIIVSGSHGLNRSGELRVERRFLAFMTLSGSGEQIKLTGAGSYTRLWDQWRAWDATNGHGLGANKLKFETATRPGVLPNAPNGWNVEGLTMAPGSSTTGWFGMRAPTVTGADGIERAVILPVNNIDKLTSNAVDAQLGQPIFLDLGGRSIRDIAKNAQDQYLIAAGPGDTSDSLQNWALYTWDGNSAHDPQMVKELLTDAARIGAWEGIAEVPANLGPGSRVLLTADSGDTGLGKTYGQYVTLDAPTERPGAIGGLTATAAVGAIQVDWNAAERATRYYVTARTASGTNAPGSPRFVTGTSTRFEGVPAGDGYTVDVRAENTASRSASATKVDVTPLQGPRTATTTTLQVSGPTIYGEALKLTATVSDPAATGTIRFWNGGSNLPDEDSGTLDTNFPVVNGKVTIRPGTRLPAGLRSLRAEFITSNPETFLSSSSEVTPVFIGWKPHAPQIEVVSITGDRVAGGSLAIKAKLRGYTPAELGSNLTFQFATRVNGSATSTPIVGTNTPENPSAEFGYITGDSGGEATIHTTALAAGKHRINVLVSTGRTNHLSGYSAEIPVEIAPAGSTPAEPRAITIPKVAVTVTGTRITNQPHTLTARVSDRSLAGSVQFFQYGGTALGTPVPVVNGVATRTGTIPTDIQQVFARFEPTADRDTTASPVSLGVGLMRAAGTEPPLGDPTPTITTLSLVGERVAGKPLTANVEVKADSTAFAADRDVNGYVELLDGGTEIAMIPVLRGKATETVTLSGGAHTLRARYVSSDERRSLSSSSAAQDVAVAVETKADAPVGGSVLATLALTMGAPAAFPTFVPGVEREYTATTKATVISTAGDAALTVSEPGHLANGAFSLPQPLRVELGTTAWTGPVSNVEVPVTFKQAIGSSDALRTGTYSKTLTFTLSTTTP</sequence>
<dbReference type="PROSITE" id="PS51318">
    <property type="entry name" value="TAT"/>
    <property type="match status" value="1"/>
</dbReference>
<evidence type="ECO:0000313" key="3">
    <source>
        <dbReference type="EMBL" id="MDA0183370.1"/>
    </source>
</evidence>
<evidence type="ECO:0000256" key="1">
    <source>
        <dbReference type="SAM" id="SignalP"/>
    </source>
</evidence>
<dbReference type="InterPro" id="IPR013783">
    <property type="entry name" value="Ig-like_fold"/>
</dbReference>
<keyword evidence="1" id="KW-0732">Signal</keyword>
<dbReference type="InterPro" id="IPR006311">
    <property type="entry name" value="TAT_signal"/>
</dbReference>
<dbReference type="EMBL" id="JAPDDP010000052">
    <property type="protein sequence ID" value="MDA0183370.1"/>
    <property type="molecule type" value="Genomic_DNA"/>
</dbReference>
<name>A0A9X3NB57_9ACTN</name>
<dbReference type="InterPro" id="IPR022060">
    <property type="entry name" value="DUF3616"/>
</dbReference>
<reference evidence="3" key="1">
    <citation type="submission" date="2022-10" db="EMBL/GenBank/DDBJ databases">
        <title>The WGS of Solirubrobacter phytolaccae KCTC 29190.</title>
        <authorList>
            <person name="Jiang Z."/>
        </authorList>
    </citation>
    <scope>NUCLEOTIDE SEQUENCE</scope>
    <source>
        <strain evidence="3">KCTC 29190</strain>
    </source>
</reference>
<accession>A0A9X3NB57</accession>
<proteinExistence type="predicted"/>
<dbReference type="GO" id="GO:0005975">
    <property type="term" value="P:carbohydrate metabolic process"/>
    <property type="evidence" value="ECO:0007669"/>
    <property type="project" value="UniProtKB-ARBA"/>
</dbReference>
<evidence type="ECO:0000259" key="2">
    <source>
        <dbReference type="Pfam" id="PF12275"/>
    </source>
</evidence>
<feature type="signal peptide" evidence="1">
    <location>
        <begin position="1"/>
        <end position="30"/>
    </location>
</feature>
<gene>
    <name evidence="3" type="ORF">OJ997_23875</name>
</gene>
<dbReference type="InterPro" id="IPR036116">
    <property type="entry name" value="FN3_sf"/>
</dbReference>
<feature type="domain" description="DUF3616" evidence="2">
    <location>
        <begin position="614"/>
        <end position="729"/>
    </location>
</feature>
<dbReference type="Proteomes" id="UP001147653">
    <property type="component" value="Unassembled WGS sequence"/>
</dbReference>
<evidence type="ECO:0000313" key="4">
    <source>
        <dbReference type="Proteomes" id="UP001147653"/>
    </source>
</evidence>
<organism evidence="3 4">
    <name type="scientific">Solirubrobacter phytolaccae</name>
    <dbReference type="NCBI Taxonomy" id="1404360"/>
    <lineage>
        <taxon>Bacteria</taxon>
        <taxon>Bacillati</taxon>
        <taxon>Actinomycetota</taxon>
        <taxon>Thermoleophilia</taxon>
        <taxon>Solirubrobacterales</taxon>
        <taxon>Solirubrobacteraceae</taxon>
        <taxon>Solirubrobacter</taxon>
    </lineage>
</organism>